<dbReference type="GO" id="GO:0005795">
    <property type="term" value="C:Golgi stack"/>
    <property type="evidence" value="ECO:0007669"/>
    <property type="project" value="TreeGrafter"/>
</dbReference>
<feature type="compositionally biased region" description="Basic and acidic residues" evidence="6">
    <location>
        <begin position="1"/>
        <end position="14"/>
    </location>
</feature>
<dbReference type="GO" id="GO:1903358">
    <property type="term" value="P:regulation of Golgi organization"/>
    <property type="evidence" value="ECO:0007669"/>
    <property type="project" value="TreeGrafter"/>
</dbReference>
<sequence>MEDEERKKKLEAGKAKLAQFRQRKAQSDGQNPSKKQKKKKKTSSSKHDMSAYHALNIEQLQSEEMSMNSSQRAGSVMTPESTSVKTLHSGEITKRDQVFSVEPESEISTTADDYSSEVNGCSFVVRTGKPTNLLREEEFGVDDSYSEHGAQYSQTHLEMMENELVGKQHEIEELNRELEEMRATYGTEGLQQLQEFEAAIKQRDGIITQLTANLQQARREKDETMREFLELTEQSQKLQIQFQHLQVSETLRNSTHSSTAADLLQAKQQILTHQQQLEEQDLLLEDYQKKKEDFKMQISFLQEKIRAYEMVCLF</sequence>
<dbReference type="AlphaFoldDB" id="A0A7J8D3W9"/>
<keyword evidence="3 5" id="KW-0175">Coiled coil</keyword>
<name>A0A7J8D3W9_ROUAE</name>
<dbReference type="PANTHER" id="PTHR44981:SF1">
    <property type="entry name" value="A-KINASE ANCHOR PROTEIN 9"/>
    <property type="match status" value="1"/>
</dbReference>
<dbReference type="GO" id="GO:0060090">
    <property type="term" value="F:molecular adaptor activity"/>
    <property type="evidence" value="ECO:0007669"/>
    <property type="project" value="InterPro"/>
</dbReference>
<evidence type="ECO:0000256" key="5">
    <source>
        <dbReference type="SAM" id="Coils"/>
    </source>
</evidence>
<keyword evidence="7" id="KW-0808">Transferase</keyword>
<evidence type="ECO:0000256" key="4">
    <source>
        <dbReference type="ARBA" id="ARBA00023212"/>
    </source>
</evidence>
<dbReference type="GO" id="GO:0005813">
    <property type="term" value="C:centrosome"/>
    <property type="evidence" value="ECO:0007669"/>
    <property type="project" value="UniProtKB-SubCell"/>
</dbReference>
<dbReference type="GO" id="GO:0051661">
    <property type="term" value="P:maintenance of centrosome location"/>
    <property type="evidence" value="ECO:0007669"/>
    <property type="project" value="TreeGrafter"/>
</dbReference>
<dbReference type="GO" id="GO:0034237">
    <property type="term" value="F:protein kinase A regulatory subunit binding"/>
    <property type="evidence" value="ECO:0007669"/>
    <property type="project" value="TreeGrafter"/>
</dbReference>
<gene>
    <name evidence="7" type="ORF">HJG63_000518</name>
</gene>
<dbReference type="GO" id="GO:0007165">
    <property type="term" value="P:signal transduction"/>
    <property type="evidence" value="ECO:0007669"/>
    <property type="project" value="InterPro"/>
</dbReference>
<feature type="coiled-coil region" evidence="5">
    <location>
        <begin position="270"/>
        <end position="304"/>
    </location>
</feature>
<evidence type="ECO:0000256" key="3">
    <source>
        <dbReference type="ARBA" id="ARBA00023054"/>
    </source>
</evidence>
<feature type="coiled-coil region" evidence="5">
    <location>
        <begin position="157"/>
        <end position="241"/>
    </location>
</feature>
<keyword evidence="8" id="KW-1185">Reference proteome</keyword>
<evidence type="ECO:0000313" key="7">
    <source>
        <dbReference type="EMBL" id="KAF6417803.1"/>
    </source>
</evidence>
<accession>A0A7J8D3W9</accession>
<evidence type="ECO:0000256" key="2">
    <source>
        <dbReference type="ARBA" id="ARBA00022490"/>
    </source>
</evidence>
<feature type="region of interest" description="Disordered" evidence="6">
    <location>
        <begin position="64"/>
        <end position="113"/>
    </location>
</feature>
<dbReference type="PANTHER" id="PTHR44981">
    <property type="entry name" value="PERICENTRIN-LIKE PROTEIN, ISOFORM F"/>
    <property type="match status" value="1"/>
</dbReference>
<dbReference type="EMBL" id="JACASE010000013">
    <property type="protein sequence ID" value="KAF6417803.1"/>
    <property type="molecule type" value="Genomic_DNA"/>
</dbReference>
<evidence type="ECO:0000256" key="6">
    <source>
        <dbReference type="SAM" id="MobiDB-lite"/>
    </source>
</evidence>
<feature type="compositionally biased region" description="Basic residues" evidence="6">
    <location>
        <begin position="34"/>
        <end position="44"/>
    </location>
</feature>
<dbReference type="Proteomes" id="UP000593571">
    <property type="component" value="Unassembled WGS sequence"/>
</dbReference>
<comment type="subcellular location">
    <subcellularLocation>
        <location evidence="1">Cytoplasm</location>
        <location evidence="1">Cytoskeleton</location>
        <location evidence="1">Microtubule organizing center</location>
        <location evidence="1">Centrosome</location>
    </subcellularLocation>
</comment>
<protein>
    <submittedName>
        <fullName evidence="7">A-kinase anchoring protein 9</fullName>
    </submittedName>
</protein>
<dbReference type="GO" id="GO:0097060">
    <property type="term" value="C:synaptic membrane"/>
    <property type="evidence" value="ECO:0007669"/>
    <property type="project" value="TreeGrafter"/>
</dbReference>
<keyword evidence="7" id="KW-0418">Kinase</keyword>
<comment type="caution">
    <text evidence="7">The sequence shown here is derived from an EMBL/GenBank/DDBJ whole genome shotgun (WGS) entry which is preliminary data.</text>
</comment>
<proteinExistence type="predicted"/>
<feature type="region of interest" description="Disordered" evidence="6">
    <location>
        <begin position="1"/>
        <end position="52"/>
    </location>
</feature>
<organism evidence="7 8">
    <name type="scientific">Rousettus aegyptiacus</name>
    <name type="common">Egyptian fruit bat</name>
    <name type="synonym">Pteropus aegyptiacus</name>
    <dbReference type="NCBI Taxonomy" id="9407"/>
    <lineage>
        <taxon>Eukaryota</taxon>
        <taxon>Metazoa</taxon>
        <taxon>Chordata</taxon>
        <taxon>Craniata</taxon>
        <taxon>Vertebrata</taxon>
        <taxon>Euteleostomi</taxon>
        <taxon>Mammalia</taxon>
        <taxon>Eutheria</taxon>
        <taxon>Laurasiatheria</taxon>
        <taxon>Chiroptera</taxon>
        <taxon>Yinpterochiroptera</taxon>
        <taxon>Pteropodoidea</taxon>
        <taxon>Pteropodidae</taxon>
        <taxon>Rousettinae</taxon>
        <taxon>Rousettus</taxon>
    </lineage>
</organism>
<keyword evidence="4" id="KW-0206">Cytoskeleton</keyword>
<feature type="compositionally biased region" description="Polar residues" evidence="6">
    <location>
        <begin position="64"/>
        <end position="86"/>
    </location>
</feature>
<keyword evidence="2" id="KW-0963">Cytoplasm</keyword>
<evidence type="ECO:0000256" key="1">
    <source>
        <dbReference type="ARBA" id="ARBA00004300"/>
    </source>
</evidence>
<dbReference type="GO" id="GO:0015459">
    <property type="term" value="F:potassium channel regulator activity"/>
    <property type="evidence" value="ECO:0007669"/>
    <property type="project" value="TreeGrafter"/>
</dbReference>
<dbReference type="GO" id="GO:0016301">
    <property type="term" value="F:kinase activity"/>
    <property type="evidence" value="ECO:0007669"/>
    <property type="project" value="UniProtKB-KW"/>
</dbReference>
<dbReference type="GO" id="GO:0005801">
    <property type="term" value="C:cis-Golgi network"/>
    <property type="evidence" value="ECO:0007669"/>
    <property type="project" value="TreeGrafter"/>
</dbReference>
<dbReference type="InterPro" id="IPR028745">
    <property type="entry name" value="AKAP9/Pericentrin"/>
</dbReference>
<dbReference type="GO" id="GO:0060307">
    <property type="term" value="P:regulation of ventricular cardiac muscle cell membrane repolarization"/>
    <property type="evidence" value="ECO:0007669"/>
    <property type="project" value="TreeGrafter"/>
</dbReference>
<reference evidence="7 8" key="1">
    <citation type="journal article" date="2020" name="Nature">
        <title>Six reference-quality genomes reveal evolution of bat adaptations.</title>
        <authorList>
            <person name="Jebb D."/>
            <person name="Huang Z."/>
            <person name="Pippel M."/>
            <person name="Hughes G.M."/>
            <person name="Lavrichenko K."/>
            <person name="Devanna P."/>
            <person name="Winkler S."/>
            <person name="Jermiin L.S."/>
            <person name="Skirmuntt E.C."/>
            <person name="Katzourakis A."/>
            <person name="Burkitt-Gray L."/>
            <person name="Ray D.A."/>
            <person name="Sullivan K.A.M."/>
            <person name="Roscito J.G."/>
            <person name="Kirilenko B.M."/>
            <person name="Davalos L.M."/>
            <person name="Corthals A.P."/>
            <person name="Power M.L."/>
            <person name="Jones G."/>
            <person name="Ransome R.D."/>
            <person name="Dechmann D.K.N."/>
            <person name="Locatelli A.G."/>
            <person name="Puechmaille S.J."/>
            <person name="Fedrigo O."/>
            <person name="Jarvis E.D."/>
            <person name="Hiller M."/>
            <person name="Vernes S.C."/>
            <person name="Myers E.W."/>
            <person name="Teeling E.C."/>
        </authorList>
    </citation>
    <scope>NUCLEOTIDE SEQUENCE [LARGE SCALE GENOMIC DNA]</scope>
    <source>
        <strain evidence="7">MRouAeg1</strain>
        <tissue evidence="7">Muscle</tissue>
    </source>
</reference>
<evidence type="ECO:0000313" key="8">
    <source>
        <dbReference type="Proteomes" id="UP000593571"/>
    </source>
</evidence>